<keyword evidence="5 6" id="KW-0472">Membrane</keyword>
<evidence type="ECO:0000256" key="2">
    <source>
        <dbReference type="ARBA" id="ARBA00022475"/>
    </source>
</evidence>
<keyword evidence="2" id="KW-1003">Cell membrane</keyword>
<dbReference type="InterPro" id="IPR019108">
    <property type="entry name" value="Caa3_assmbl_CtaG-rel"/>
</dbReference>
<dbReference type="GO" id="GO:0005886">
    <property type="term" value="C:plasma membrane"/>
    <property type="evidence" value="ECO:0007669"/>
    <property type="project" value="UniProtKB-SubCell"/>
</dbReference>
<protein>
    <submittedName>
        <fullName evidence="7">Putative membrane protein</fullName>
    </submittedName>
</protein>
<evidence type="ECO:0000256" key="6">
    <source>
        <dbReference type="SAM" id="Phobius"/>
    </source>
</evidence>
<sequence>MKALGILGLALLLAIWVWPWEGWIGLFPAHMVRHMGLVAVVAPLLVIGFPKATRIFAVSPLAATVFEFVIVWGFHLPALHEGAAFSTPAFVAEQTLFLLAGLCVWAGCLRGGGLAGAGGLLLTSMHMTLLGALLTLAPRVLYVPGCVGSLAEQQLGGMMMLAIGTPVYLIAGLWLTGGALKEETA</sequence>
<feature type="transmembrane region" description="Helical" evidence="6">
    <location>
        <begin position="157"/>
        <end position="180"/>
    </location>
</feature>
<comment type="subcellular location">
    <subcellularLocation>
        <location evidence="1">Cell membrane</location>
        <topology evidence="1">Multi-pass membrane protein</topology>
    </subcellularLocation>
</comment>
<organism evidence="7 8">
    <name type="scientific">Loktanella atrilutea</name>
    <dbReference type="NCBI Taxonomy" id="366533"/>
    <lineage>
        <taxon>Bacteria</taxon>
        <taxon>Pseudomonadati</taxon>
        <taxon>Pseudomonadota</taxon>
        <taxon>Alphaproteobacteria</taxon>
        <taxon>Rhodobacterales</taxon>
        <taxon>Roseobacteraceae</taxon>
        <taxon>Loktanella</taxon>
    </lineage>
</organism>
<dbReference type="EMBL" id="FQUE01000009">
    <property type="protein sequence ID" value="SHF64583.1"/>
    <property type="molecule type" value="Genomic_DNA"/>
</dbReference>
<proteinExistence type="predicted"/>
<evidence type="ECO:0000313" key="7">
    <source>
        <dbReference type="EMBL" id="SHF64583.1"/>
    </source>
</evidence>
<feature type="transmembrane region" description="Helical" evidence="6">
    <location>
        <begin position="29"/>
        <end position="49"/>
    </location>
</feature>
<accession>A0A1M5DC28</accession>
<dbReference type="RefSeq" id="WP_072858304.1">
    <property type="nucleotide sequence ID" value="NZ_FQUE01000009.1"/>
</dbReference>
<evidence type="ECO:0000256" key="1">
    <source>
        <dbReference type="ARBA" id="ARBA00004651"/>
    </source>
</evidence>
<evidence type="ECO:0000313" key="8">
    <source>
        <dbReference type="Proteomes" id="UP000183987"/>
    </source>
</evidence>
<gene>
    <name evidence="7" type="ORF">SAMN05444339_109126</name>
</gene>
<keyword evidence="4 6" id="KW-1133">Transmembrane helix</keyword>
<dbReference type="Pfam" id="PF09678">
    <property type="entry name" value="Caa3_CtaG"/>
    <property type="match status" value="1"/>
</dbReference>
<keyword evidence="3 6" id="KW-0812">Transmembrane</keyword>
<evidence type="ECO:0000256" key="4">
    <source>
        <dbReference type="ARBA" id="ARBA00022989"/>
    </source>
</evidence>
<evidence type="ECO:0000256" key="3">
    <source>
        <dbReference type="ARBA" id="ARBA00022692"/>
    </source>
</evidence>
<dbReference type="STRING" id="366533.SAMN05444339_109126"/>
<dbReference type="OrthoDB" id="259025at2"/>
<reference evidence="8" key="1">
    <citation type="submission" date="2016-11" db="EMBL/GenBank/DDBJ databases">
        <authorList>
            <person name="Varghese N."/>
            <person name="Submissions S."/>
        </authorList>
    </citation>
    <scope>NUCLEOTIDE SEQUENCE [LARGE SCALE GENOMIC DNA]</scope>
    <source>
        <strain evidence="8">DSM 29326</strain>
    </source>
</reference>
<dbReference type="AlphaFoldDB" id="A0A1M5DC28"/>
<evidence type="ECO:0000256" key="5">
    <source>
        <dbReference type="ARBA" id="ARBA00023136"/>
    </source>
</evidence>
<dbReference type="Proteomes" id="UP000183987">
    <property type="component" value="Unassembled WGS sequence"/>
</dbReference>
<name>A0A1M5DC28_LOKAT</name>
<keyword evidence="8" id="KW-1185">Reference proteome</keyword>
<feature type="transmembrane region" description="Helical" evidence="6">
    <location>
        <begin position="56"/>
        <end position="76"/>
    </location>
</feature>